<protein>
    <submittedName>
        <fullName evidence="1">Uncharacterized protein</fullName>
    </submittedName>
</protein>
<dbReference type="OrthoDB" id="4393931at2"/>
<organism evidence="1 2">
    <name type="scientific">Antarcticibacterium flavum</name>
    <dbReference type="NCBI Taxonomy" id="2058175"/>
    <lineage>
        <taxon>Bacteria</taxon>
        <taxon>Pseudomonadati</taxon>
        <taxon>Bacteroidota</taxon>
        <taxon>Flavobacteriia</taxon>
        <taxon>Flavobacteriales</taxon>
        <taxon>Flavobacteriaceae</taxon>
        <taxon>Antarcticibacterium</taxon>
    </lineage>
</organism>
<gene>
    <name evidence="1" type="ORF">FHG64_01710</name>
</gene>
<proteinExistence type="predicted"/>
<dbReference type="AlphaFoldDB" id="A0A5B7WZ15"/>
<evidence type="ECO:0000313" key="2">
    <source>
        <dbReference type="Proteomes" id="UP000309016"/>
    </source>
</evidence>
<reference evidence="1 2" key="1">
    <citation type="submission" date="2019-06" db="EMBL/GenBank/DDBJ databases">
        <title>Complete genome sequence of Antarcticibacterium flavum KCTC 52984T from an Antarctic marine sediment.</title>
        <authorList>
            <person name="Lee Y.M."/>
            <person name="Shin S.C."/>
        </authorList>
    </citation>
    <scope>NUCLEOTIDE SEQUENCE [LARGE SCALE GENOMIC DNA]</scope>
    <source>
        <strain evidence="1 2">KCTC 52984</strain>
    </source>
</reference>
<dbReference type="KEGG" id="afla:FHG64_01710"/>
<accession>A0A5B7WZ15</accession>
<sequence>MSILSKEEFLDLAQFNNEICVSIFIPTHRGGKEVLEEQNSLHLKSQWKEIKDKLSEKGISKERIATIGEPINKLIDDKSFWRHQSDGLAIFASEGILKKYTLPINFEAHHYIAKEFYLKPLAPIFSGNGRFYILELQIFNVALYEATRYSIGKVDVEDLTPSRLEDRVGYDYEDQNRKHKTQHNMGGVATQHGYEPATRERKDEFLRFFRAVDQGLDTILHDEKVPLVVACQDYLFPIYQEANTYKNLYQKCVPGNPSDYRNMLDLHAKTIETLEPFFEKEKNEKLKEFNELPPERTSTKITDILPSIIEGKVDTLFLENREDIFGTFNEENMKVEIQDGQTEDNVSLMNLAAKKVMEQGGSIFLLESAFMPEKESKMNALLRYNY</sequence>
<evidence type="ECO:0000313" key="1">
    <source>
        <dbReference type="EMBL" id="QCY68215.1"/>
    </source>
</evidence>
<dbReference type="Proteomes" id="UP000309016">
    <property type="component" value="Chromosome"/>
</dbReference>
<dbReference type="RefSeq" id="WP_139064791.1">
    <property type="nucleotide sequence ID" value="NZ_CP040812.1"/>
</dbReference>
<name>A0A5B7WZ15_9FLAO</name>
<dbReference type="InterPro" id="IPR040837">
    <property type="entry name" value="Bact_RF_family7"/>
</dbReference>
<dbReference type="Pfam" id="PF18849">
    <property type="entry name" value="baeRF_family7"/>
    <property type="match status" value="1"/>
</dbReference>
<keyword evidence="2" id="KW-1185">Reference proteome</keyword>
<dbReference type="EMBL" id="CP040812">
    <property type="protein sequence ID" value="QCY68215.1"/>
    <property type="molecule type" value="Genomic_DNA"/>
</dbReference>